<keyword evidence="5" id="KW-1185">Reference proteome</keyword>
<dbReference type="Proteomes" id="UP001527882">
    <property type="component" value="Unassembled WGS sequence"/>
</dbReference>
<comment type="caution">
    <text evidence="4">The sequence shown here is derived from an EMBL/GenBank/DDBJ whole genome shotgun (WGS) entry which is preliminary data.</text>
</comment>
<dbReference type="EMBL" id="JAQAGZ010000026">
    <property type="protein sequence ID" value="MCZ8516743.1"/>
    <property type="molecule type" value="Genomic_DNA"/>
</dbReference>
<dbReference type="SUPFAM" id="SSF55729">
    <property type="entry name" value="Acyl-CoA N-acyltransferases (Nat)"/>
    <property type="match status" value="1"/>
</dbReference>
<evidence type="ECO:0000313" key="4">
    <source>
        <dbReference type="EMBL" id="MCZ8516743.1"/>
    </source>
</evidence>
<proteinExistence type="predicted"/>
<dbReference type="InterPro" id="IPR016181">
    <property type="entry name" value="Acyl_CoA_acyltransferase"/>
</dbReference>
<feature type="domain" description="N-acetyltransferase" evidence="3">
    <location>
        <begin position="3"/>
        <end position="139"/>
    </location>
</feature>
<protein>
    <submittedName>
        <fullName evidence="4">GNAT family N-acetyltransferase</fullName>
    </submittedName>
</protein>
<reference evidence="4 5" key="1">
    <citation type="submission" date="2022-12" db="EMBL/GenBank/DDBJ databases">
        <title>Draft genome sequence of Paenibacillus sp. dW9.</title>
        <authorList>
            <person name="Choi E.-W."/>
            <person name="Kim D.-U."/>
        </authorList>
    </citation>
    <scope>NUCLEOTIDE SEQUENCE [LARGE SCALE GENOMIC DNA]</scope>
    <source>
        <strain evidence="5">dW9</strain>
    </source>
</reference>
<dbReference type="Pfam" id="PF00583">
    <property type="entry name" value="Acetyltransf_1"/>
    <property type="match status" value="1"/>
</dbReference>
<accession>A0ABT4QIM9</accession>
<dbReference type="RefSeq" id="WP_269885274.1">
    <property type="nucleotide sequence ID" value="NZ_JAQAGZ010000026.1"/>
</dbReference>
<sequence>MKLILRSGRPEDLQNIENWDWLDENIYEWKLKNDEIFLVEIDCEIVGYLRLEYLWSKYPYIGLIKVHEDYRRQGIGRSLLAFLEDHLRLNEHDTIFSSSQVNEAEPQQWHRRMGFVECGVINGINEGNIGEIFFKKYIKNIKD</sequence>
<dbReference type="InterPro" id="IPR000182">
    <property type="entry name" value="GNAT_dom"/>
</dbReference>
<dbReference type="PROSITE" id="PS51186">
    <property type="entry name" value="GNAT"/>
    <property type="match status" value="1"/>
</dbReference>
<evidence type="ECO:0000259" key="3">
    <source>
        <dbReference type="PROSITE" id="PS51186"/>
    </source>
</evidence>
<evidence type="ECO:0000256" key="1">
    <source>
        <dbReference type="ARBA" id="ARBA00022679"/>
    </source>
</evidence>
<evidence type="ECO:0000313" key="5">
    <source>
        <dbReference type="Proteomes" id="UP001527882"/>
    </source>
</evidence>
<evidence type="ECO:0000256" key="2">
    <source>
        <dbReference type="ARBA" id="ARBA00023315"/>
    </source>
</evidence>
<dbReference type="Gene3D" id="3.40.630.30">
    <property type="match status" value="1"/>
</dbReference>
<dbReference type="CDD" id="cd04301">
    <property type="entry name" value="NAT_SF"/>
    <property type="match status" value="1"/>
</dbReference>
<keyword evidence="1" id="KW-0808">Transferase</keyword>
<keyword evidence="2" id="KW-0012">Acyltransferase</keyword>
<dbReference type="InterPro" id="IPR050832">
    <property type="entry name" value="Bact_Acetyltransf"/>
</dbReference>
<organism evidence="4 5">
    <name type="scientific">Paenibacillus gyeongsangnamensis</name>
    <dbReference type="NCBI Taxonomy" id="3388067"/>
    <lineage>
        <taxon>Bacteria</taxon>
        <taxon>Bacillati</taxon>
        <taxon>Bacillota</taxon>
        <taxon>Bacilli</taxon>
        <taxon>Bacillales</taxon>
        <taxon>Paenibacillaceae</taxon>
        <taxon>Paenibacillus</taxon>
    </lineage>
</organism>
<gene>
    <name evidence="4" type="ORF">O9H85_31145</name>
</gene>
<dbReference type="PANTHER" id="PTHR43877">
    <property type="entry name" value="AMINOALKYLPHOSPHONATE N-ACETYLTRANSFERASE-RELATED-RELATED"/>
    <property type="match status" value="1"/>
</dbReference>
<name>A0ABT4QIM9_9BACL</name>